<dbReference type="PANTHER" id="PTHR43575:SF1">
    <property type="entry name" value="PROTEIN ABCI7, CHLOROPLASTIC"/>
    <property type="match status" value="1"/>
</dbReference>
<accession>A0A4R6M052</accession>
<feature type="region of interest" description="Disordered" evidence="2">
    <location>
        <begin position="64"/>
        <end position="87"/>
    </location>
</feature>
<sequence length="404" mass="43244">MDTKPNVAGAVESSIASHLHPRPSYDLADHPVPQGREEVWRFTPLKRLRGLLEAEGTGAKLGRQVRSPEGVTVTDLPSSEARKLGGHAPGDRLAAVAAAYAGEALLVDVPANTELDEPVVVELTGDSVESVVHGHLVFRIGNHSRATIAVRHNGSATYAGLTQVLVGDGADVTFVAVADWADDAVHTGQTSITVGRDAQVRSVAVSLGGDLVRIAETAEYAGPGGSIDQYGLYFVDAGQHIEHRLFVDHNAPKTRSNVDYRGALQGKRAHSVWIGDVLIRKVAEGIETYESNKNLLLTDGCKADSVPNLEIETGEIEGAGHASTTGRFDDQQLFYLRSRGIDETEARRLVVHGFFADIIRRIGVPEVEQHLLAAIETELALTVGTPALTETPESNENTESNEEA</sequence>
<dbReference type="EMBL" id="NMVO01000012">
    <property type="protein sequence ID" value="OYO14611.1"/>
    <property type="molecule type" value="Genomic_DNA"/>
</dbReference>
<accession>A0A255GG95</accession>
<dbReference type="OrthoDB" id="9803529at2"/>
<keyword evidence="5" id="KW-1185">Reference proteome</keyword>
<protein>
    <submittedName>
        <fullName evidence="4">Fe-S cluster assembly protein SufD</fullName>
    </submittedName>
</protein>
<dbReference type="Proteomes" id="UP000215896">
    <property type="component" value="Unassembled WGS sequence"/>
</dbReference>
<evidence type="ECO:0000313" key="4">
    <source>
        <dbReference type="EMBL" id="OYO14611.1"/>
    </source>
</evidence>
<dbReference type="InterPro" id="IPR055346">
    <property type="entry name" value="Fe-S_cluster_assembly_SufBD"/>
</dbReference>
<name>A0A255GG95_9ACTN</name>
<comment type="similarity">
    <text evidence="1">Belongs to the iron-sulfur cluster assembly SufBD family.</text>
</comment>
<dbReference type="InterPro" id="IPR011542">
    <property type="entry name" value="SUF_FeS_clus_asmbl_SufD"/>
</dbReference>
<feature type="compositionally biased region" description="Low complexity" evidence="2">
    <location>
        <begin position="389"/>
        <end position="398"/>
    </location>
</feature>
<dbReference type="InterPro" id="IPR037284">
    <property type="entry name" value="SUF_FeS_clus_asmbl_SufBD_sf"/>
</dbReference>
<evidence type="ECO:0000256" key="2">
    <source>
        <dbReference type="SAM" id="MobiDB-lite"/>
    </source>
</evidence>
<dbReference type="InterPro" id="IPR000825">
    <property type="entry name" value="SUF_FeS_clus_asmbl_SufBD_core"/>
</dbReference>
<dbReference type="SUPFAM" id="SSF101960">
    <property type="entry name" value="Stabilizer of iron transporter SufD"/>
    <property type="match status" value="1"/>
</dbReference>
<dbReference type="Pfam" id="PF01458">
    <property type="entry name" value="SUFBD_core"/>
    <property type="match status" value="1"/>
</dbReference>
<comment type="caution">
    <text evidence="4">The sequence shown here is derived from an EMBL/GenBank/DDBJ whole genome shotgun (WGS) entry which is preliminary data.</text>
</comment>
<dbReference type="AlphaFoldDB" id="A0A255GG95"/>
<evidence type="ECO:0000259" key="3">
    <source>
        <dbReference type="Pfam" id="PF01458"/>
    </source>
</evidence>
<dbReference type="PANTHER" id="PTHR43575">
    <property type="entry name" value="PROTEIN ABCI7, CHLOROPLASTIC"/>
    <property type="match status" value="1"/>
</dbReference>
<dbReference type="NCBIfam" id="TIGR01981">
    <property type="entry name" value="sufD"/>
    <property type="match status" value="1"/>
</dbReference>
<dbReference type="GO" id="GO:0016226">
    <property type="term" value="P:iron-sulfur cluster assembly"/>
    <property type="evidence" value="ECO:0007669"/>
    <property type="project" value="InterPro"/>
</dbReference>
<reference evidence="4 5" key="1">
    <citation type="submission" date="2017-07" db="EMBL/GenBank/DDBJ databases">
        <title>Draft whole genome sequences of clinical Proprionibacteriaceae strains.</title>
        <authorList>
            <person name="Bernier A.-M."/>
            <person name="Bernard K."/>
            <person name="Domingo M.-C."/>
        </authorList>
    </citation>
    <scope>NUCLEOTIDE SEQUENCE [LARGE SCALE GENOMIC DNA]</scope>
    <source>
        <strain evidence="4 5">NML 030167</strain>
    </source>
</reference>
<feature type="domain" description="SUF system FeS cluster assembly SufBD core" evidence="3">
    <location>
        <begin position="128"/>
        <end position="354"/>
    </location>
</feature>
<feature type="region of interest" description="Disordered" evidence="2">
    <location>
        <begin position="384"/>
        <end position="404"/>
    </location>
</feature>
<evidence type="ECO:0000313" key="5">
    <source>
        <dbReference type="Proteomes" id="UP000215896"/>
    </source>
</evidence>
<gene>
    <name evidence="4" type="primary">sufD</name>
    <name evidence="4" type="ORF">CGZ94_08505</name>
</gene>
<evidence type="ECO:0000256" key="1">
    <source>
        <dbReference type="ARBA" id="ARBA00043967"/>
    </source>
</evidence>
<organism evidence="4 5">
    <name type="scientific">Enemella evansiae</name>
    <dbReference type="NCBI Taxonomy" id="2016499"/>
    <lineage>
        <taxon>Bacteria</taxon>
        <taxon>Bacillati</taxon>
        <taxon>Actinomycetota</taxon>
        <taxon>Actinomycetes</taxon>
        <taxon>Propionibacteriales</taxon>
        <taxon>Propionibacteriaceae</taxon>
        <taxon>Enemella</taxon>
    </lineage>
</organism>
<proteinExistence type="inferred from homology"/>